<reference evidence="2 3" key="1">
    <citation type="submission" date="2017-04" db="EMBL/GenBank/DDBJ databases">
        <title>Draft genome sequence of Tuber borchii Vittad., a whitish edible truffle.</title>
        <authorList>
            <consortium name="DOE Joint Genome Institute"/>
            <person name="Murat C."/>
            <person name="Kuo A."/>
            <person name="Barry K.W."/>
            <person name="Clum A."/>
            <person name="Dockter R.B."/>
            <person name="Fauchery L."/>
            <person name="Iotti M."/>
            <person name="Kohler A."/>
            <person name="Labutti K."/>
            <person name="Lindquist E.A."/>
            <person name="Lipzen A."/>
            <person name="Ohm R.A."/>
            <person name="Wang M."/>
            <person name="Grigoriev I.V."/>
            <person name="Zambonelli A."/>
            <person name="Martin F.M."/>
        </authorList>
    </citation>
    <scope>NUCLEOTIDE SEQUENCE [LARGE SCALE GENOMIC DNA]</scope>
    <source>
        <strain evidence="2 3">Tbo3840</strain>
    </source>
</reference>
<dbReference type="EMBL" id="NESQ01000300">
    <property type="protein sequence ID" value="PUU74431.1"/>
    <property type="molecule type" value="Genomic_DNA"/>
</dbReference>
<feature type="region of interest" description="Disordered" evidence="1">
    <location>
        <begin position="209"/>
        <end position="238"/>
    </location>
</feature>
<proteinExistence type="predicted"/>
<evidence type="ECO:0000313" key="2">
    <source>
        <dbReference type="EMBL" id="PUU74431.1"/>
    </source>
</evidence>
<dbReference type="SUPFAM" id="SSF52047">
    <property type="entry name" value="RNI-like"/>
    <property type="match status" value="1"/>
</dbReference>
<evidence type="ECO:0000313" key="3">
    <source>
        <dbReference type="Proteomes" id="UP000244722"/>
    </source>
</evidence>
<organism evidence="2 3">
    <name type="scientific">Tuber borchii</name>
    <name type="common">White truffle</name>
    <dbReference type="NCBI Taxonomy" id="42251"/>
    <lineage>
        <taxon>Eukaryota</taxon>
        <taxon>Fungi</taxon>
        <taxon>Dikarya</taxon>
        <taxon>Ascomycota</taxon>
        <taxon>Pezizomycotina</taxon>
        <taxon>Pezizomycetes</taxon>
        <taxon>Pezizales</taxon>
        <taxon>Tuberaceae</taxon>
        <taxon>Tuber</taxon>
    </lineage>
</organism>
<accession>A0A2T6ZG00</accession>
<dbReference type="Proteomes" id="UP000244722">
    <property type="component" value="Unassembled WGS sequence"/>
</dbReference>
<protein>
    <recommendedName>
        <fullName evidence="4">F-box domain-containing protein</fullName>
    </recommendedName>
</protein>
<name>A0A2T6ZG00_TUBBO</name>
<feature type="compositionally biased region" description="Basic and acidic residues" evidence="1">
    <location>
        <begin position="226"/>
        <end position="238"/>
    </location>
</feature>
<comment type="caution">
    <text evidence="2">The sequence shown here is derived from an EMBL/GenBank/DDBJ whole genome shotgun (WGS) entry which is preliminary data.</text>
</comment>
<gene>
    <name evidence="2" type="ORF">B9Z19DRAFT_1196248</name>
</gene>
<keyword evidence="3" id="KW-1185">Reference proteome</keyword>
<dbReference type="OrthoDB" id="5284003at2759"/>
<feature type="compositionally biased region" description="Acidic residues" evidence="1">
    <location>
        <begin position="209"/>
        <end position="219"/>
    </location>
</feature>
<evidence type="ECO:0008006" key="4">
    <source>
        <dbReference type="Google" id="ProtNLM"/>
    </source>
</evidence>
<dbReference type="AlphaFoldDB" id="A0A2T6ZG00"/>
<sequence length="528" mass="59599">MKLCNIPVVILHEILDHVSTPVDLSNLTLTSKWLGNLAAPRLYRRLEFTLSSTTQTRKFCECLLMEDRRQDWRHWTRSMHVSDEVREGSSRRRSPTGIWSGLAGVLDGLAGCGLDEFEWDSRDVPPRIIVKSLLGLRSLRSLKLEMPLRSRDHAFLEELAVAHAAYLRSMHIWGIQNDGQMNRVGKTVGFAGELKDLSLCVAADCDWEDDEDEDEDEEYSSSSEAGGEREVGSEERNKWMTLPTDVHNTLSSIELNGLFNLRDSPHFFNPTTLRRLELRQCTGYNSLLRALSSHPDIRNMEEVVLGSWENCDIARVSEFIYSCPKLKILLLSLSSYALTNDLMRSIIPAVETSRATLEVLLLDFRHQSRIGSTRDNNNNSSNNNTCVDKTLYQNPRWLSSIKTFPRIRELGVSIDLADLTSLPEISTILPPDIRVLDLRFPWQTVERDRALRTAQIQSLVDASPDTLRLKLVILGDGDDYDVCTSYEVARDAEAAGTAVVAPANGPRGSMVAGCDHKLYRLRGDCFFI</sequence>
<evidence type="ECO:0000256" key="1">
    <source>
        <dbReference type="SAM" id="MobiDB-lite"/>
    </source>
</evidence>